<evidence type="ECO:0000256" key="7">
    <source>
        <dbReference type="ARBA" id="ARBA00022705"/>
    </source>
</evidence>
<dbReference type="CDD" id="cd00140">
    <property type="entry name" value="beta_clamp"/>
    <property type="match status" value="1"/>
</dbReference>
<evidence type="ECO:0000256" key="2">
    <source>
        <dbReference type="ARBA" id="ARBA00010752"/>
    </source>
</evidence>
<dbReference type="GO" id="GO:0009360">
    <property type="term" value="C:DNA polymerase III complex"/>
    <property type="evidence" value="ECO:0007669"/>
    <property type="project" value="InterPro"/>
</dbReference>
<evidence type="ECO:0000259" key="12">
    <source>
        <dbReference type="Pfam" id="PF02767"/>
    </source>
</evidence>
<organism evidence="14 15">
    <name type="scientific">OM182 bacterium</name>
    <dbReference type="NCBI Taxonomy" id="2510334"/>
    <lineage>
        <taxon>Bacteria</taxon>
        <taxon>Pseudomonadati</taxon>
        <taxon>Pseudomonadota</taxon>
        <taxon>Gammaproteobacteria</taxon>
        <taxon>OMG group</taxon>
        <taxon>OM182 clade</taxon>
    </lineage>
</organism>
<feature type="domain" description="DNA polymerase III beta sliding clamp central" evidence="12">
    <location>
        <begin position="129"/>
        <end position="242"/>
    </location>
</feature>
<dbReference type="EMBL" id="SHAG01000001">
    <property type="protein sequence ID" value="RZO77734.1"/>
    <property type="molecule type" value="Genomic_DNA"/>
</dbReference>
<keyword evidence="9" id="KW-0238">DNA-binding</keyword>
<dbReference type="Gene3D" id="3.70.10.10">
    <property type="match status" value="1"/>
</dbReference>
<accession>A0A520S5N0</accession>
<keyword evidence="8 10" id="KW-0239">DNA-directed DNA polymerase</keyword>
<comment type="subcellular location">
    <subcellularLocation>
        <location evidence="1 10">Cytoplasm</location>
    </subcellularLocation>
</comment>
<comment type="subunit">
    <text evidence="10">Forms a ring-shaped head-to-tail homodimer around DNA.</text>
</comment>
<evidence type="ECO:0000256" key="9">
    <source>
        <dbReference type="ARBA" id="ARBA00023125"/>
    </source>
</evidence>
<dbReference type="SUPFAM" id="SSF55979">
    <property type="entry name" value="DNA clamp"/>
    <property type="match status" value="3"/>
</dbReference>
<dbReference type="InterPro" id="IPR022634">
    <property type="entry name" value="DNA_polIII_beta_N"/>
</dbReference>
<evidence type="ECO:0000259" key="11">
    <source>
        <dbReference type="Pfam" id="PF00712"/>
    </source>
</evidence>
<evidence type="ECO:0000259" key="13">
    <source>
        <dbReference type="Pfam" id="PF02768"/>
    </source>
</evidence>
<dbReference type="GO" id="GO:0003887">
    <property type="term" value="F:DNA-directed DNA polymerase activity"/>
    <property type="evidence" value="ECO:0007669"/>
    <property type="project" value="UniProtKB-UniRule"/>
</dbReference>
<dbReference type="Pfam" id="PF02767">
    <property type="entry name" value="DNA_pol3_beta_2"/>
    <property type="match status" value="1"/>
</dbReference>
<dbReference type="InterPro" id="IPR046938">
    <property type="entry name" value="DNA_clamp_sf"/>
</dbReference>
<dbReference type="GO" id="GO:0006271">
    <property type="term" value="P:DNA strand elongation involved in DNA replication"/>
    <property type="evidence" value="ECO:0007669"/>
    <property type="project" value="TreeGrafter"/>
</dbReference>
<name>A0A520S5N0_9GAMM</name>
<dbReference type="GO" id="GO:0005737">
    <property type="term" value="C:cytoplasm"/>
    <property type="evidence" value="ECO:0007669"/>
    <property type="project" value="UniProtKB-SubCell"/>
</dbReference>
<dbReference type="PIRSF" id="PIRSF000804">
    <property type="entry name" value="DNA_pol_III_b"/>
    <property type="match status" value="1"/>
</dbReference>
<dbReference type="Gene3D" id="3.10.150.10">
    <property type="entry name" value="DNA Polymerase III, subunit A, domain 2"/>
    <property type="match status" value="1"/>
</dbReference>
<gene>
    <name evidence="14" type="primary">dnaN</name>
    <name evidence="14" type="ORF">EVA68_00475</name>
</gene>
<keyword evidence="4 10" id="KW-0963">Cytoplasm</keyword>
<evidence type="ECO:0000313" key="15">
    <source>
        <dbReference type="Proteomes" id="UP000316199"/>
    </source>
</evidence>
<evidence type="ECO:0000256" key="10">
    <source>
        <dbReference type="PIRNR" id="PIRNR000804"/>
    </source>
</evidence>
<keyword evidence="6 10" id="KW-0548">Nucleotidyltransferase</keyword>
<dbReference type="PANTHER" id="PTHR30478:SF0">
    <property type="entry name" value="BETA SLIDING CLAMP"/>
    <property type="match status" value="1"/>
</dbReference>
<dbReference type="PANTHER" id="PTHR30478">
    <property type="entry name" value="DNA POLYMERASE III SUBUNIT BETA"/>
    <property type="match status" value="1"/>
</dbReference>
<reference evidence="14 15" key="1">
    <citation type="submission" date="2019-02" db="EMBL/GenBank/DDBJ databases">
        <title>Prokaryotic population dynamics and viral predation in marine succession experiment using metagenomics: the confinement effect.</title>
        <authorList>
            <person name="Haro-Moreno J.M."/>
            <person name="Rodriguez-Valera F."/>
            <person name="Lopez-Perez M."/>
        </authorList>
    </citation>
    <scope>NUCLEOTIDE SEQUENCE [LARGE SCALE GENOMIC DNA]</scope>
    <source>
        <strain evidence="14">MED-G157</strain>
    </source>
</reference>
<proteinExistence type="inferred from homology"/>
<dbReference type="Pfam" id="PF00712">
    <property type="entry name" value="DNA_pol3_beta"/>
    <property type="match status" value="1"/>
</dbReference>
<dbReference type="InterPro" id="IPR022637">
    <property type="entry name" value="DNA_polIII_beta_cen"/>
</dbReference>
<dbReference type="AlphaFoldDB" id="A0A520S5N0"/>
<dbReference type="GO" id="GO:0008408">
    <property type="term" value="F:3'-5' exonuclease activity"/>
    <property type="evidence" value="ECO:0007669"/>
    <property type="project" value="InterPro"/>
</dbReference>
<comment type="caution">
    <text evidence="14">The sequence shown here is derived from an EMBL/GenBank/DDBJ whole genome shotgun (WGS) entry which is preliminary data.</text>
</comment>
<protein>
    <recommendedName>
        <fullName evidence="3 10">Beta sliding clamp</fullName>
    </recommendedName>
</protein>
<dbReference type="Pfam" id="PF02768">
    <property type="entry name" value="DNA_pol3_beta_3"/>
    <property type="match status" value="1"/>
</dbReference>
<comment type="similarity">
    <text evidence="2 10">Belongs to the beta sliding clamp family.</text>
</comment>
<evidence type="ECO:0000256" key="4">
    <source>
        <dbReference type="ARBA" id="ARBA00022490"/>
    </source>
</evidence>
<feature type="domain" description="DNA polymerase III beta sliding clamp C-terminal" evidence="13">
    <location>
        <begin position="245"/>
        <end position="363"/>
    </location>
</feature>
<keyword evidence="5 10" id="KW-0808">Transferase</keyword>
<dbReference type="Proteomes" id="UP000316199">
    <property type="component" value="Unassembled WGS sequence"/>
</dbReference>
<comment type="function">
    <text evidence="10">Confers DNA tethering and processivity to DNA polymerases and other proteins. Acts as a clamp, forming a ring around DNA (a reaction catalyzed by the clamp-loading complex) which diffuses in an ATP-independent manner freely and bidirectionally along dsDNA. Initially characterized for its ability to contact the catalytic subunit of DNA polymerase III (Pol III), a complex, multichain enzyme responsible for most of the replicative synthesis in bacteria; Pol III exhibits 3'-5' exonuclease proofreading activity. The beta chain is required for initiation of replication as well as for processivity of DNA replication.</text>
</comment>
<sequence>MKFSINRELLLRPLLQVAGAVERRQTLPILANVLLEVKLGELFLTGTDLEVELVGKVKVDESAEGRITVPGRKLMDIIRQLPERAEVVAEVDGTSLILKSGRFRSLLSTLGADEFPTVEKSVKEISLKIESKALKQLLDRTAFAMAQQDVRFFLNGMLIEISRQEMRAVATDGHRLALNSLEQGGVEEGKQVILPRKGVFEVQRLLQEVSGDVEVVVGSNHLGIVTEEFELTTKLLDGKFPDYERVIPKDGDSVILVDRNELRQALARTAILSNEKFRAIRVRFSKGSLELSANNPEQEQAEETVSVDYDGEVVEIGFNVSYLQDVLGVLDSDRVQITVKDGNSSALLGEPDNDDGVYVVMPMKL</sequence>
<dbReference type="GO" id="GO:0003677">
    <property type="term" value="F:DNA binding"/>
    <property type="evidence" value="ECO:0007669"/>
    <property type="project" value="UniProtKB-UniRule"/>
</dbReference>
<dbReference type="SMART" id="SM00480">
    <property type="entry name" value="POL3Bc"/>
    <property type="match status" value="1"/>
</dbReference>
<dbReference type="InterPro" id="IPR001001">
    <property type="entry name" value="DNA_polIII_beta"/>
</dbReference>
<evidence type="ECO:0000256" key="6">
    <source>
        <dbReference type="ARBA" id="ARBA00022695"/>
    </source>
</evidence>
<evidence type="ECO:0000256" key="8">
    <source>
        <dbReference type="ARBA" id="ARBA00022932"/>
    </source>
</evidence>
<evidence type="ECO:0000313" key="14">
    <source>
        <dbReference type="EMBL" id="RZO77734.1"/>
    </source>
</evidence>
<keyword evidence="7 10" id="KW-0235">DNA replication</keyword>
<feature type="domain" description="DNA polymerase III beta sliding clamp N-terminal" evidence="11">
    <location>
        <begin position="1"/>
        <end position="118"/>
    </location>
</feature>
<evidence type="ECO:0000256" key="1">
    <source>
        <dbReference type="ARBA" id="ARBA00004496"/>
    </source>
</evidence>
<dbReference type="InterPro" id="IPR022635">
    <property type="entry name" value="DNA_polIII_beta_C"/>
</dbReference>
<evidence type="ECO:0000256" key="3">
    <source>
        <dbReference type="ARBA" id="ARBA00021035"/>
    </source>
</evidence>
<dbReference type="NCBIfam" id="TIGR00663">
    <property type="entry name" value="dnan"/>
    <property type="match status" value="1"/>
</dbReference>
<evidence type="ECO:0000256" key="5">
    <source>
        <dbReference type="ARBA" id="ARBA00022679"/>
    </source>
</evidence>